<dbReference type="HOGENOM" id="CLU_1759334_0_0_1"/>
<reference evidence="2 3" key="1">
    <citation type="submission" date="2014-04" db="EMBL/GenBank/DDBJ databases">
        <authorList>
            <consortium name="DOE Joint Genome Institute"/>
            <person name="Kuo A."/>
            <person name="Martino E."/>
            <person name="Perotto S."/>
            <person name="Kohler A."/>
            <person name="Nagy L.G."/>
            <person name="Floudas D."/>
            <person name="Copeland A."/>
            <person name="Barry K.W."/>
            <person name="Cichocki N."/>
            <person name="Veneault-Fourrey C."/>
            <person name="LaButti K."/>
            <person name="Lindquist E.A."/>
            <person name="Lipzen A."/>
            <person name="Lundell T."/>
            <person name="Morin E."/>
            <person name="Murat C."/>
            <person name="Sun H."/>
            <person name="Tunlid A."/>
            <person name="Henrissat B."/>
            <person name="Grigoriev I.V."/>
            <person name="Hibbett D.S."/>
            <person name="Martin F."/>
            <person name="Nordberg H.P."/>
            <person name="Cantor M.N."/>
            <person name="Hua S.X."/>
        </authorList>
    </citation>
    <scope>NUCLEOTIDE SEQUENCE [LARGE SCALE GENOMIC DNA]</scope>
    <source>
        <strain evidence="2 3">Zn</strain>
    </source>
</reference>
<dbReference type="Proteomes" id="UP000054321">
    <property type="component" value="Unassembled WGS sequence"/>
</dbReference>
<evidence type="ECO:0000313" key="2">
    <source>
        <dbReference type="EMBL" id="KIN08349.1"/>
    </source>
</evidence>
<feature type="compositionally biased region" description="Basic and acidic residues" evidence="1">
    <location>
        <begin position="93"/>
        <end position="109"/>
    </location>
</feature>
<dbReference type="InParanoid" id="A0A0C3DAH1"/>
<evidence type="ECO:0000256" key="1">
    <source>
        <dbReference type="SAM" id="MobiDB-lite"/>
    </source>
</evidence>
<feature type="compositionally biased region" description="Basic and acidic residues" evidence="1">
    <location>
        <begin position="66"/>
        <end position="81"/>
    </location>
</feature>
<reference evidence="3" key="2">
    <citation type="submission" date="2015-01" db="EMBL/GenBank/DDBJ databases">
        <title>Evolutionary Origins and Diversification of the Mycorrhizal Mutualists.</title>
        <authorList>
            <consortium name="DOE Joint Genome Institute"/>
            <consortium name="Mycorrhizal Genomics Consortium"/>
            <person name="Kohler A."/>
            <person name="Kuo A."/>
            <person name="Nagy L.G."/>
            <person name="Floudas D."/>
            <person name="Copeland A."/>
            <person name="Barry K.W."/>
            <person name="Cichocki N."/>
            <person name="Veneault-Fourrey C."/>
            <person name="LaButti K."/>
            <person name="Lindquist E.A."/>
            <person name="Lipzen A."/>
            <person name="Lundell T."/>
            <person name="Morin E."/>
            <person name="Murat C."/>
            <person name="Riley R."/>
            <person name="Ohm R."/>
            <person name="Sun H."/>
            <person name="Tunlid A."/>
            <person name="Henrissat B."/>
            <person name="Grigoriev I.V."/>
            <person name="Hibbett D.S."/>
            <person name="Martin F."/>
        </authorList>
    </citation>
    <scope>NUCLEOTIDE SEQUENCE [LARGE SCALE GENOMIC DNA]</scope>
    <source>
        <strain evidence="3">Zn</strain>
    </source>
</reference>
<proteinExistence type="predicted"/>
<dbReference type="EMBL" id="KN832870">
    <property type="protein sequence ID" value="KIN08349.1"/>
    <property type="molecule type" value="Genomic_DNA"/>
</dbReference>
<gene>
    <name evidence="2" type="ORF">OIDMADRAFT_48215</name>
</gene>
<keyword evidence="3" id="KW-1185">Reference proteome</keyword>
<name>A0A0C3DAH1_OIDMZ</name>
<evidence type="ECO:0000313" key="3">
    <source>
        <dbReference type="Proteomes" id="UP000054321"/>
    </source>
</evidence>
<accession>A0A0C3DAH1</accession>
<feature type="region of interest" description="Disordered" evidence="1">
    <location>
        <begin position="60"/>
        <end position="148"/>
    </location>
</feature>
<organism evidence="2 3">
    <name type="scientific">Oidiodendron maius (strain Zn)</name>
    <dbReference type="NCBI Taxonomy" id="913774"/>
    <lineage>
        <taxon>Eukaryota</taxon>
        <taxon>Fungi</taxon>
        <taxon>Dikarya</taxon>
        <taxon>Ascomycota</taxon>
        <taxon>Pezizomycotina</taxon>
        <taxon>Leotiomycetes</taxon>
        <taxon>Leotiomycetes incertae sedis</taxon>
        <taxon>Myxotrichaceae</taxon>
        <taxon>Oidiodendron</taxon>
    </lineage>
</organism>
<protein>
    <submittedName>
        <fullName evidence="2">Uncharacterized protein</fullName>
    </submittedName>
</protein>
<sequence>MPNLFGPDPLLRLLSPGWDFPPRTTLRMEYFVIRAAWETEIWEYGITDPPDPPAFIQFTPPISTFGKREAERQALESERQTTHSNHFKSTHNTRSDRDPPRSLHGDSMLKHKGLPRDSTSVPTSLVAPGIRSEVQEPYIVPLQSSTTS</sequence>
<dbReference type="AlphaFoldDB" id="A0A0C3DAH1"/>